<evidence type="ECO:0000313" key="5">
    <source>
        <dbReference type="EMBL" id="OXA61894.1"/>
    </source>
</evidence>
<evidence type="ECO:0000256" key="1">
    <source>
        <dbReference type="ARBA" id="ARBA00004496"/>
    </source>
</evidence>
<dbReference type="GO" id="GO:0005769">
    <property type="term" value="C:early endosome"/>
    <property type="evidence" value="ECO:0007669"/>
    <property type="project" value="TreeGrafter"/>
</dbReference>
<evidence type="ECO:0000256" key="2">
    <source>
        <dbReference type="ARBA" id="ARBA00022490"/>
    </source>
</evidence>
<evidence type="ECO:0000256" key="3">
    <source>
        <dbReference type="SAM" id="MobiDB-lite"/>
    </source>
</evidence>
<dbReference type="InterPro" id="IPR036871">
    <property type="entry name" value="PX_dom_sf"/>
</dbReference>
<dbReference type="GO" id="GO:0005770">
    <property type="term" value="C:late endosome"/>
    <property type="evidence" value="ECO:0007669"/>
    <property type="project" value="TreeGrafter"/>
</dbReference>
<dbReference type="GO" id="GO:0006622">
    <property type="term" value="P:protein targeting to lysosome"/>
    <property type="evidence" value="ECO:0007669"/>
    <property type="project" value="TreeGrafter"/>
</dbReference>
<dbReference type="AlphaFoldDB" id="A0A226EXU3"/>
<dbReference type="PANTHER" id="PTHR22999:SF23">
    <property type="entry name" value="SORTING NEXIN-16"/>
    <property type="match status" value="1"/>
</dbReference>
<evidence type="ECO:0000259" key="4">
    <source>
        <dbReference type="PROSITE" id="PS50195"/>
    </source>
</evidence>
<dbReference type="Proteomes" id="UP000198287">
    <property type="component" value="Unassembled WGS sequence"/>
</dbReference>
<dbReference type="OrthoDB" id="76516at2759"/>
<dbReference type="PROSITE" id="PS50195">
    <property type="entry name" value="PX"/>
    <property type="match status" value="1"/>
</dbReference>
<comment type="caution">
    <text evidence="5">The sequence shown here is derived from an EMBL/GenBank/DDBJ whole genome shotgun (WGS) entry which is preliminary data.</text>
</comment>
<feature type="domain" description="PX" evidence="4">
    <location>
        <begin position="52"/>
        <end position="166"/>
    </location>
</feature>
<feature type="region of interest" description="Disordered" evidence="3">
    <location>
        <begin position="24"/>
        <end position="45"/>
    </location>
</feature>
<keyword evidence="2" id="KW-0963">Cytoplasm</keyword>
<dbReference type="InterPro" id="IPR001683">
    <property type="entry name" value="PX_dom"/>
</dbReference>
<dbReference type="InterPro" id="IPR051837">
    <property type="entry name" value="SortingNexin/PXDomain-PKLike"/>
</dbReference>
<dbReference type="PANTHER" id="PTHR22999">
    <property type="entry name" value="PX SERINE/THREONINE KINASE PXK"/>
    <property type="match status" value="1"/>
</dbReference>
<dbReference type="GO" id="GO:0008333">
    <property type="term" value="P:endosome to lysosome transport"/>
    <property type="evidence" value="ECO:0007669"/>
    <property type="project" value="TreeGrafter"/>
</dbReference>
<evidence type="ECO:0000313" key="6">
    <source>
        <dbReference type="Proteomes" id="UP000198287"/>
    </source>
</evidence>
<accession>A0A226EXU3</accession>
<dbReference type="OMA" id="FCRLNDK"/>
<dbReference type="GO" id="GO:0035091">
    <property type="term" value="F:phosphatidylinositol binding"/>
    <property type="evidence" value="ECO:0007669"/>
    <property type="project" value="InterPro"/>
</dbReference>
<dbReference type="STRING" id="158441.A0A226EXU3"/>
<proteinExistence type="predicted"/>
<keyword evidence="6" id="KW-1185">Reference proteome</keyword>
<dbReference type="EMBL" id="LNIX01000001">
    <property type="protein sequence ID" value="OXA61894.1"/>
    <property type="molecule type" value="Genomic_DNA"/>
</dbReference>
<protein>
    <submittedName>
        <fullName evidence="5">Sorting nexin-16</fullName>
    </submittedName>
</protein>
<comment type="subcellular location">
    <subcellularLocation>
        <location evidence="1">Cytoplasm</location>
    </subcellularLocation>
</comment>
<dbReference type="GO" id="GO:0045022">
    <property type="term" value="P:early endosome to late endosome transport"/>
    <property type="evidence" value="ECO:0007669"/>
    <property type="project" value="TreeGrafter"/>
</dbReference>
<name>A0A226EXU3_FOLCA</name>
<sequence length="221" mass="25535">MSNTMGGGDNEETPGTLTSERTVHHPLEEHANDVELTKENGRRTADYSPQVSLPIKIPIVGFETMEERAKFTIFKLRVEHETLDESWLVFRRYTDFVRLHSKIKDDVPDIEISIPPKRWLRDNFETAFLEDRMKGLQALIDSIIVQPVLVNLPTVRKFFCLDQAPVYSDTAEETKSWCGIIEDSAVMLRHRLGERDREVELLRAELALVTTQKDNLIKMVR</sequence>
<dbReference type="SMART" id="SM00312">
    <property type="entry name" value="PX"/>
    <property type="match status" value="1"/>
</dbReference>
<gene>
    <name evidence="5" type="ORF">Fcan01_02024</name>
</gene>
<organism evidence="5 6">
    <name type="scientific">Folsomia candida</name>
    <name type="common">Springtail</name>
    <dbReference type="NCBI Taxonomy" id="158441"/>
    <lineage>
        <taxon>Eukaryota</taxon>
        <taxon>Metazoa</taxon>
        <taxon>Ecdysozoa</taxon>
        <taxon>Arthropoda</taxon>
        <taxon>Hexapoda</taxon>
        <taxon>Collembola</taxon>
        <taxon>Entomobryomorpha</taxon>
        <taxon>Isotomoidea</taxon>
        <taxon>Isotomidae</taxon>
        <taxon>Proisotominae</taxon>
        <taxon>Folsomia</taxon>
    </lineage>
</organism>
<dbReference type="Pfam" id="PF00787">
    <property type="entry name" value="PX"/>
    <property type="match status" value="1"/>
</dbReference>
<dbReference type="SUPFAM" id="SSF64268">
    <property type="entry name" value="PX domain"/>
    <property type="match status" value="1"/>
</dbReference>
<reference evidence="5 6" key="1">
    <citation type="submission" date="2015-12" db="EMBL/GenBank/DDBJ databases">
        <title>The genome of Folsomia candida.</title>
        <authorList>
            <person name="Faddeeva A."/>
            <person name="Derks M.F."/>
            <person name="Anvar Y."/>
            <person name="Smit S."/>
            <person name="Van Straalen N."/>
            <person name="Roelofs D."/>
        </authorList>
    </citation>
    <scope>NUCLEOTIDE SEQUENCE [LARGE SCALE GENOMIC DNA]</scope>
    <source>
        <strain evidence="5 6">VU population</strain>
        <tissue evidence="5">Whole body</tissue>
    </source>
</reference>
<dbReference type="Gene3D" id="3.30.1520.10">
    <property type="entry name" value="Phox-like domain"/>
    <property type="match status" value="1"/>
</dbReference>